<dbReference type="FunFam" id="3.40.50.720:FF:000691">
    <property type="entry name" value="NAD-dependent alcohol dehydrogenase"/>
    <property type="match status" value="1"/>
</dbReference>
<dbReference type="OMA" id="YDDCPAI"/>
<comment type="similarity">
    <text evidence="4">Belongs to the zinc-containing alcohol dehydrogenase family.</text>
</comment>
<evidence type="ECO:0000313" key="6">
    <source>
        <dbReference type="Ensembl" id="ENSCINP00000000276.3"/>
    </source>
</evidence>
<dbReference type="GO" id="GO:0008270">
    <property type="term" value="F:zinc ion binding"/>
    <property type="evidence" value="ECO:0007669"/>
    <property type="project" value="InterPro"/>
</dbReference>
<evidence type="ECO:0000256" key="4">
    <source>
        <dbReference type="RuleBase" id="RU361277"/>
    </source>
</evidence>
<keyword evidence="1 4" id="KW-0479">Metal-binding</keyword>
<dbReference type="OrthoDB" id="1879366at2759"/>
<evidence type="ECO:0000256" key="1">
    <source>
        <dbReference type="ARBA" id="ARBA00022723"/>
    </source>
</evidence>
<dbReference type="InterPro" id="IPR013149">
    <property type="entry name" value="ADH-like_C"/>
</dbReference>
<reference evidence="7" key="1">
    <citation type="journal article" date="2002" name="Science">
        <title>The draft genome of Ciona intestinalis: insights into chordate and vertebrate origins.</title>
        <authorList>
            <person name="Dehal P."/>
            <person name="Satou Y."/>
            <person name="Campbell R.K."/>
            <person name="Chapman J."/>
            <person name="Degnan B."/>
            <person name="De Tomaso A."/>
            <person name="Davidson B."/>
            <person name="Di Gregorio A."/>
            <person name="Gelpke M."/>
            <person name="Goodstein D.M."/>
            <person name="Harafuji N."/>
            <person name="Hastings K.E."/>
            <person name="Ho I."/>
            <person name="Hotta K."/>
            <person name="Huang W."/>
            <person name="Kawashima T."/>
            <person name="Lemaire P."/>
            <person name="Martinez D."/>
            <person name="Meinertzhagen I.A."/>
            <person name="Necula S."/>
            <person name="Nonaka M."/>
            <person name="Putnam N."/>
            <person name="Rash S."/>
            <person name="Saiga H."/>
            <person name="Satake M."/>
            <person name="Terry A."/>
            <person name="Yamada L."/>
            <person name="Wang H.G."/>
            <person name="Awazu S."/>
            <person name="Azumi K."/>
            <person name="Boore J."/>
            <person name="Branno M."/>
            <person name="Chin-Bow S."/>
            <person name="DeSantis R."/>
            <person name="Doyle S."/>
            <person name="Francino P."/>
            <person name="Keys D.N."/>
            <person name="Haga S."/>
            <person name="Hayashi H."/>
            <person name="Hino K."/>
            <person name="Imai K.S."/>
            <person name="Inaba K."/>
            <person name="Kano S."/>
            <person name="Kobayashi K."/>
            <person name="Kobayashi M."/>
            <person name="Lee B.I."/>
            <person name="Makabe K.W."/>
            <person name="Manohar C."/>
            <person name="Matassi G."/>
            <person name="Medina M."/>
            <person name="Mochizuki Y."/>
            <person name="Mount S."/>
            <person name="Morishita T."/>
            <person name="Miura S."/>
            <person name="Nakayama A."/>
            <person name="Nishizaka S."/>
            <person name="Nomoto H."/>
            <person name="Ohta F."/>
            <person name="Oishi K."/>
            <person name="Rigoutsos I."/>
            <person name="Sano M."/>
            <person name="Sasaki A."/>
            <person name="Sasakura Y."/>
            <person name="Shoguchi E."/>
            <person name="Shin-i T."/>
            <person name="Spagnuolo A."/>
            <person name="Stainier D."/>
            <person name="Suzuki M.M."/>
            <person name="Tassy O."/>
            <person name="Takatori N."/>
            <person name="Tokuoka M."/>
            <person name="Yagi K."/>
            <person name="Yoshizaki F."/>
            <person name="Wada S."/>
            <person name="Zhang C."/>
            <person name="Hyatt P.D."/>
            <person name="Larimer F."/>
            <person name="Detter C."/>
            <person name="Doggett N."/>
            <person name="Glavina T."/>
            <person name="Hawkins T."/>
            <person name="Richardson P."/>
            <person name="Lucas S."/>
            <person name="Kohara Y."/>
            <person name="Levine M."/>
            <person name="Satoh N."/>
            <person name="Rokhsar D.S."/>
        </authorList>
    </citation>
    <scope>NUCLEOTIDE SEQUENCE [LARGE SCALE GENOMIC DNA]</scope>
</reference>
<keyword evidence="3" id="KW-0560">Oxidoreductase</keyword>
<evidence type="ECO:0000256" key="3">
    <source>
        <dbReference type="ARBA" id="ARBA00023002"/>
    </source>
</evidence>
<dbReference type="HOGENOM" id="CLU_026673_11_2_1"/>
<feature type="domain" description="Enoyl reductase (ER)" evidence="5">
    <location>
        <begin position="10"/>
        <end position="368"/>
    </location>
</feature>
<dbReference type="FunCoup" id="F6YZ62">
    <property type="interactions" value="25"/>
</dbReference>
<organism evidence="6 7">
    <name type="scientific">Ciona intestinalis</name>
    <name type="common">Transparent sea squirt</name>
    <name type="synonym">Ascidia intestinalis</name>
    <dbReference type="NCBI Taxonomy" id="7719"/>
    <lineage>
        <taxon>Eukaryota</taxon>
        <taxon>Metazoa</taxon>
        <taxon>Chordata</taxon>
        <taxon>Tunicata</taxon>
        <taxon>Ascidiacea</taxon>
        <taxon>Phlebobranchia</taxon>
        <taxon>Cionidae</taxon>
        <taxon>Ciona</taxon>
    </lineage>
</organism>
<accession>A0A1W2VZP5</accession>
<dbReference type="InterPro" id="IPR020843">
    <property type="entry name" value="ER"/>
</dbReference>
<dbReference type="Proteomes" id="UP000008144">
    <property type="component" value="Unassembled WGS sequence"/>
</dbReference>
<name>F6YZ62_CIOIN</name>
<sequence length="370" mass="40129">MRKAQIVAPQTPLELCEDAIPTPPPKGAIIKTLYSGICHSDINQWFNEINQGDKKTHFTDNPKYKFPIVPGHEIAGVVHSLGSEVDPDAEDLKVGDEVVAHPWISCGSCRFCYENENSLCDQRHNGLGVGTPGGYATYVWVREKKYLVKVPPSIPLEVACMLPCSGLTTYNAVTTLQPAIERMNKLKGSTSVLLVGAGGLGLWCLQLAKKILPKTTRIVMADINEKNLKVALERGADGTVLWDRNLSEAEAIEITKKAGTDGGFDGVIDMVNSKITAERGFKSTHRGSKMVLVGLYGGGATFALPGFVHGLRTVQGVLVGRLAQLRELVALVAEEKLVPPPLTFYSLDDAFNAMCLVRDGKVQGRCVIKF</sequence>
<protein>
    <submittedName>
        <fullName evidence="6">Alcohol dehydrogenase-like</fullName>
    </submittedName>
</protein>
<accession>F6YZ62</accession>
<dbReference type="Gene3D" id="3.40.50.720">
    <property type="entry name" value="NAD(P)-binding Rossmann-like Domain"/>
    <property type="match status" value="1"/>
</dbReference>
<dbReference type="SMART" id="SM00829">
    <property type="entry name" value="PKS_ER"/>
    <property type="match status" value="1"/>
</dbReference>
<evidence type="ECO:0000256" key="2">
    <source>
        <dbReference type="ARBA" id="ARBA00022833"/>
    </source>
</evidence>
<dbReference type="SUPFAM" id="SSF50129">
    <property type="entry name" value="GroES-like"/>
    <property type="match status" value="1"/>
</dbReference>
<reference evidence="6" key="2">
    <citation type="submission" date="2025-08" db="UniProtKB">
        <authorList>
            <consortium name="Ensembl"/>
        </authorList>
    </citation>
    <scope>IDENTIFICATION</scope>
</reference>
<dbReference type="InterPro" id="IPR050129">
    <property type="entry name" value="Zn_alcohol_dh"/>
</dbReference>
<dbReference type="GO" id="GO:0006066">
    <property type="term" value="P:alcohol metabolic process"/>
    <property type="evidence" value="ECO:0000318"/>
    <property type="project" value="GO_Central"/>
</dbReference>
<gene>
    <name evidence="6" type="primary">LOC100184065</name>
</gene>
<evidence type="ECO:0000313" key="7">
    <source>
        <dbReference type="Proteomes" id="UP000008144"/>
    </source>
</evidence>
<dbReference type="GeneTree" id="ENSGT00550000075207"/>
<dbReference type="PROSITE" id="PS00059">
    <property type="entry name" value="ADH_ZINC"/>
    <property type="match status" value="1"/>
</dbReference>
<proteinExistence type="inferred from homology"/>
<dbReference type="Ensembl" id="ENSCINT00000000276.3">
    <property type="protein sequence ID" value="ENSCINP00000000276.3"/>
    <property type="gene ID" value="ENSCING00000000163.3"/>
</dbReference>
<dbReference type="CDD" id="cd08240">
    <property type="entry name" value="6_hydroxyhexanoate_dh_like"/>
    <property type="match status" value="1"/>
</dbReference>
<comment type="cofactor">
    <cofactor evidence="4">
        <name>Zn(2+)</name>
        <dbReference type="ChEBI" id="CHEBI:29105"/>
    </cofactor>
</comment>
<evidence type="ECO:0000259" key="5">
    <source>
        <dbReference type="SMART" id="SM00829"/>
    </source>
</evidence>
<dbReference type="InterPro" id="IPR002328">
    <property type="entry name" value="ADH_Zn_CS"/>
</dbReference>
<dbReference type="RefSeq" id="XP_002119381.1">
    <property type="nucleotide sequence ID" value="XM_002119345.5"/>
</dbReference>
<keyword evidence="2 4" id="KW-0862">Zinc</keyword>
<dbReference type="Pfam" id="PF08240">
    <property type="entry name" value="ADH_N"/>
    <property type="match status" value="1"/>
</dbReference>
<dbReference type="InterPro" id="IPR036291">
    <property type="entry name" value="NAD(P)-bd_dom_sf"/>
</dbReference>
<dbReference type="Pfam" id="PF00107">
    <property type="entry name" value="ADH_zinc_N"/>
    <property type="match status" value="1"/>
</dbReference>
<dbReference type="InParanoid" id="F6YZ62"/>
<dbReference type="InterPro" id="IPR013154">
    <property type="entry name" value="ADH-like_N"/>
</dbReference>
<dbReference type="SUPFAM" id="SSF51735">
    <property type="entry name" value="NAD(P)-binding Rossmann-fold domains"/>
    <property type="match status" value="1"/>
</dbReference>
<dbReference type="InterPro" id="IPR011032">
    <property type="entry name" value="GroES-like_sf"/>
</dbReference>
<keyword evidence="7" id="KW-1185">Reference proteome</keyword>
<dbReference type="STRING" id="7719.ENSCINP00000000276"/>
<dbReference type="AlphaFoldDB" id="F6YZ62"/>
<dbReference type="PANTHER" id="PTHR43401">
    <property type="entry name" value="L-THREONINE 3-DEHYDROGENASE"/>
    <property type="match status" value="1"/>
</dbReference>
<dbReference type="KEGG" id="cin:100184065"/>
<dbReference type="Gene3D" id="3.90.180.10">
    <property type="entry name" value="Medium-chain alcohol dehydrogenases, catalytic domain"/>
    <property type="match status" value="1"/>
</dbReference>
<dbReference type="GO" id="GO:0008106">
    <property type="term" value="F:alcohol dehydrogenase (NADP+) activity"/>
    <property type="evidence" value="ECO:0000318"/>
    <property type="project" value="GO_Central"/>
</dbReference>
<reference evidence="6" key="3">
    <citation type="submission" date="2025-09" db="UniProtKB">
        <authorList>
            <consortium name="Ensembl"/>
        </authorList>
    </citation>
    <scope>IDENTIFICATION</scope>
</reference>
<dbReference type="GeneID" id="100184065"/>
<dbReference type="PANTHER" id="PTHR43401:SF4">
    <property type="entry name" value="D-ARABINOSE 1-DEHYDROGENASE (NADP(+))"/>
    <property type="match status" value="1"/>
</dbReference>